<sequence>MQTDPPKYKVIKTAENAWQVYALKETKNDGTYEYERMPDYRKTRSLIWFITEEAARDWAEENV</sequence>
<dbReference type="Proteomes" id="UP001162175">
    <property type="component" value="Unassembled WGS sequence"/>
</dbReference>
<gene>
    <name evidence="1" type="ORF">DCBHLPFO_00672</name>
</gene>
<proteinExistence type="predicted"/>
<evidence type="ECO:0000313" key="2">
    <source>
        <dbReference type="Proteomes" id="UP001162175"/>
    </source>
</evidence>
<protein>
    <submittedName>
        <fullName evidence="1">Uncharacterized protein</fullName>
    </submittedName>
</protein>
<name>A0AA43QXE8_MYCAR</name>
<reference evidence="1" key="1">
    <citation type="submission" date="2022-11" db="EMBL/GenBank/DDBJ databases">
        <title>Draft genome of Mycoplasma arginini isolated from fly.</title>
        <authorList>
            <person name="Severgnini M."/>
            <person name="Gioia G."/>
            <person name="Cremonesi P."/>
            <person name="Moroni P."/>
            <person name="Addis M.F."/>
            <person name="Castiglioni B."/>
        </authorList>
    </citation>
    <scope>NUCLEOTIDE SEQUENCE</scope>
    <source>
        <strain evidence="1">QMP CG1-1632</strain>
    </source>
</reference>
<dbReference type="AlphaFoldDB" id="A0AA43QXE8"/>
<organism evidence="1 2">
    <name type="scientific">Mycoplasmopsis arginini</name>
    <name type="common">Mycoplasma arginini</name>
    <dbReference type="NCBI Taxonomy" id="2094"/>
    <lineage>
        <taxon>Bacteria</taxon>
        <taxon>Bacillati</taxon>
        <taxon>Mycoplasmatota</taxon>
        <taxon>Mycoplasmoidales</taxon>
        <taxon>Metamycoplasmataceae</taxon>
        <taxon>Mycoplasmopsis</taxon>
    </lineage>
</organism>
<accession>A0AA43QXE8</accession>
<dbReference type="EMBL" id="JAPFAR010000161">
    <property type="protein sequence ID" value="MDI3349937.1"/>
    <property type="molecule type" value="Genomic_DNA"/>
</dbReference>
<comment type="caution">
    <text evidence="1">The sequence shown here is derived from an EMBL/GenBank/DDBJ whole genome shotgun (WGS) entry which is preliminary data.</text>
</comment>
<evidence type="ECO:0000313" key="1">
    <source>
        <dbReference type="EMBL" id="MDI3349937.1"/>
    </source>
</evidence>